<feature type="compositionally biased region" description="Basic and acidic residues" evidence="1">
    <location>
        <begin position="60"/>
        <end position="75"/>
    </location>
</feature>
<protein>
    <submittedName>
        <fullName evidence="3">Uncharacterized protein</fullName>
    </submittedName>
</protein>
<feature type="region of interest" description="Disordered" evidence="1">
    <location>
        <begin position="55"/>
        <end position="75"/>
    </location>
</feature>
<feature type="compositionally biased region" description="Acidic residues" evidence="1">
    <location>
        <begin position="244"/>
        <end position="256"/>
    </location>
</feature>
<evidence type="ECO:0000256" key="1">
    <source>
        <dbReference type="SAM" id="MobiDB-lite"/>
    </source>
</evidence>
<evidence type="ECO:0000313" key="3">
    <source>
        <dbReference type="EMBL" id="CAG2252261.1"/>
    </source>
</evidence>
<feature type="region of interest" description="Disordered" evidence="1">
    <location>
        <begin position="105"/>
        <end position="150"/>
    </location>
</feature>
<evidence type="ECO:0000313" key="4">
    <source>
        <dbReference type="Proteomes" id="UP000683360"/>
    </source>
</evidence>
<name>A0A8S3V3V9_MYTED</name>
<evidence type="ECO:0000256" key="2">
    <source>
        <dbReference type="SAM" id="Phobius"/>
    </source>
</evidence>
<dbReference type="Proteomes" id="UP000683360">
    <property type="component" value="Unassembled WGS sequence"/>
</dbReference>
<gene>
    <name evidence="3" type="ORF">MEDL_63859</name>
</gene>
<keyword evidence="4" id="KW-1185">Reference proteome</keyword>
<reference evidence="3" key="1">
    <citation type="submission" date="2021-03" db="EMBL/GenBank/DDBJ databases">
        <authorList>
            <person name="Bekaert M."/>
        </authorList>
    </citation>
    <scope>NUCLEOTIDE SEQUENCE</scope>
</reference>
<keyword evidence="2" id="KW-0812">Transmembrane</keyword>
<keyword evidence="2" id="KW-1133">Transmembrane helix</keyword>
<dbReference type="AlphaFoldDB" id="A0A8S3V3V9"/>
<dbReference type="EMBL" id="CAJPWZ010003113">
    <property type="protein sequence ID" value="CAG2252261.1"/>
    <property type="molecule type" value="Genomic_DNA"/>
</dbReference>
<feature type="compositionally biased region" description="Low complexity" evidence="1">
    <location>
        <begin position="135"/>
        <end position="144"/>
    </location>
</feature>
<feature type="transmembrane region" description="Helical" evidence="2">
    <location>
        <begin position="24"/>
        <end position="48"/>
    </location>
</feature>
<organism evidence="3 4">
    <name type="scientific">Mytilus edulis</name>
    <name type="common">Blue mussel</name>
    <dbReference type="NCBI Taxonomy" id="6550"/>
    <lineage>
        <taxon>Eukaryota</taxon>
        <taxon>Metazoa</taxon>
        <taxon>Spiralia</taxon>
        <taxon>Lophotrochozoa</taxon>
        <taxon>Mollusca</taxon>
        <taxon>Bivalvia</taxon>
        <taxon>Autobranchia</taxon>
        <taxon>Pteriomorphia</taxon>
        <taxon>Mytilida</taxon>
        <taxon>Mytiloidea</taxon>
        <taxon>Mytilidae</taxon>
        <taxon>Mytilinae</taxon>
        <taxon>Mytilus</taxon>
    </lineage>
</organism>
<feature type="region of interest" description="Disordered" evidence="1">
    <location>
        <begin position="170"/>
        <end position="189"/>
    </location>
</feature>
<accession>A0A8S3V3V9</accession>
<sequence length="292" mass="32848">MSSEESVTKVYEEDKNDGLSKTELLTLFCGALSGIIVLLGFLGISNFVKKRMCMSKSKRDKPSEREEHTSDEHGTLDAVTFHESLYEIIDDSHLDSIFVPQTVHYNPRNDDESQSSINSANYNDDRSSYLEPVNSSPISKISSSHRVEQSQKTFSSTRISTCIQNQTSCNLGKDNESSSSRSSTNSNDDQSIYLHPLSIFITNDISCYTEEQSRNVLLPSANNFTCIADRTSCDPYLAIKQDNSDDSDDSSSEFSEDATHDRSSYLHPYNTLFNKTSSCHIYKMCQNKQFSE</sequence>
<dbReference type="OrthoDB" id="10400260at2759"/>
<comment type="caution">
    <text evidence="3">The sequence shown here is derived from an EMBL/GenBank/DDBJ whole genome shotgun (WGS) entry which is preliminary data.</text>
</comment>
<proteinExistence type="predicted"/>
<feature type="region of interest" description="Disordered" evidence="1">
    <location>
        <begin position="240"/>
        <end position="260"/>
    </location>
</feature>
<feature type="compositionally biased region" description="Low complexity" evidence="1">
    <location>
        <begin position="177"/>
        <end position="189"/>
    </location>
</feature>
<keyword evidence="2" id="KW-0472">Membrane</keyword>